<dbReference type="GO" id="GO:0043190">
    <property type="term" value="C:ATP-binding cassette (ABC) transporter complex"/>
    <property type="evidence" value="ECO:0007669"/>
    <property type="project" value="InterPro"/>
</dbReference>
<dbReference type="OrthoDB" id="9789409at2"/>
<comment type="subcellular location">
    <subcellularLocation>
        <location evidence="1">Cell inner membrane</location>
        <topology evidence="1">Multi-pass membrane protein</topology>
    </subcellularLocation>
    <subcellularLocation>
        <location evidence="10">Cell membrane</location>
        <topology evidence="10">Multi-pass membrane protein</topology>
    </subcellularLocation>
</comment>
<accession>A0A6M5UBT5</accession>
<dbReference type="EMBL" id="CP052757">
    <property type="protein sequence ID" value="QJW35986.1"/>
    <property type="molecule type" value="Genomic_DNA"/>
</dbReference>
<evidence type="ECO:0000256" key="10">
    <source>
        <dbReference type="RuleBase" id="RU361157"/>
    </source>
</evidence>
<keyword evidence="6 10" id="KW-0812">Transmembrane</keyword>
<proteinExistence type="inferred from homology"/>
<evidence type="ECO:0000256" key="9">
    <source>
        <dbReference type="ARBA" id="ARBA00023251"/>
    </source>
</evidence>
<dbReference type="KEGG" id="cprt:FIC82_007020"/>
<comment type="similarity">
    <text evidence="2 10">Belongs to the ABC-2 integral membrane protein family.</text>
</comment>
<feature type="transmembrane region" description="Helical" evidence="10">
    <location>
        <begin position="159"/>
        <end position="185"/>
    </location>
</feature>
<keyword evidence="13" id="KW-1185">Reference proteome</keyword>
<evidence type="ECO:0000256" key="3">
    <source>
        <dbReference type="ARBA" id="ARBA00022448"/>
    </source>
</evidence>
<keyword evidence="8 10" id="KW-0472">Membrane</keyword>
<keyword evidence="3 10" id="KW-0813">Transport</keyword>
<evidence type="ECO:0000256" key="5">
    <source>
        <dbReference type="ARBA" id="ARBA00022519"/>
    </source>
</evidence>
<gene>
    <name evidence="12" type="ORF">FIC82_007020</name>
</gene>
<feature type="transmembrane region" description="Helical" evidence="10">
    <location>
        <begin position="47"/>
        <end position="71"/>
    </location>
</feature>
<dbReference type="GO" id="GO:0046677">
    <property type="term" value="P:response to antibiotic"/>
    <property type="evidence" value="ECO:0007669"/>
    <property type="project" value="UniProtKB-KW"/>
</dbReference>
<keyword evidence="4 10" id="KW-1003">Cell membrane</keyword>
<keyword evidence="5" id="KW-0997">Cell inner membrane</keyword>
<evidence type="ECO:0000259" key="11">
    <source>
        <dbReference type="PROSITE" id="PS51012"/>
    </source>
</evidence>
<evidence type="ECO:0000313" key="13">
    <source>
        <dbReference type="Proteomes" id="UP000451354"/>
    </source>
</evidence>
<keyword evidence="9" id="KW-0046">Antibiotic resistance</keyword>
<feature type="transmembrane region" description="Helical" evidence="10">
    <location>
        <begin position="83"/>
        <end position="102"/>
    </location>
</feature>
<dbReference type="GO" id="GO:0015920">
    <property type="term" value="P:lipopolysaccharide transport"/>
    <property type="evidence" value="ECO:0007669"/>
    <property type="project" value="TreeGrafter"/>
</dbReference>
<protein>
    <recommendedName>
        <fullName evidence="10">Transport permease protein</fullName>
    </recommendedName>
</protein>
<reference evidence="12 13" key="1">
    <citation type="journal article" date="2022" name="Int. J. Syst. Evol. Microbiol.">
        <title>Cellulosimicrobium protaetiae sp. nov., isolated from the gut of the larva of Protaetia brevitarsis seulensis.</title>
        <authorList>
            <person name="Le Han H."/>
            <person name="Nguyen T.T.H."/>
            <person name="Li Z."/>
            <person name="Shin N.R."/>
            <person name="Kim S.G."/>
        </authorList>
    </citation>
    <scope>NUCLEOTIDE SEQUENCE [LARGE SCALE GENOMIC DNA]</scope>
    <source>
        <strain evidence="12 13">BI34</strain>
    </source>
</reference>
<evidence type="ECO:0000256" key="6">
    <source>
        <dbReference type="ARBA" id="ARBA00022692"/>
    </source>
</evidence>
<dbReference type="Pfam" id="PF01061">
    <property type="entry name" value="ABC2_membrane"/>
    <property type="match status" value="1"/>
</dbReference>
<evidence type="ECO:0000256" key="7">
    <source>
        <dbReference type="ARBA" id="ARBA00022989"/>
    </source>
</evidence>
<organism evidence="12 13">
    <name type="scientific">Cellulosimicrobium protaetiae</name>
    <dbReference type="NCBI Taxonomy" id="2587808"/>
    <lineage>
        <taxon>Bacteria</taxon>
        <taxon>Bacillati</taxon>
        <taxon>Actinomycetota</taxon>
        <taxon>Actinomycetes</taxon>
        <taxon>Micrococcales</taxon>
        <taxon>Promicromonosporaceae</taxon>
        <taxon>Cellulosimicrobium</taxon>
    </lineage>
</organism>
<feature type="transmembrane region" description="Helical" evidence="10">
    <location>
        <begin position="245"/>
        <end position="267"/>
    </location>
</feature>
<feature type="transmembrane region" description="Helical" evidence="10">
    <location>
        <begin position="192"/>
        <end position="211"/>
    </location>
</feature>
<feature type="transmembrane region" description="Helical" evidence="10">
    <location>
        <begin position="123"/>
        <end position="153"/>
    </location>
</feature>
<keyword evidence="7 10" id="KW-1133">Transmembrane helix</keyword>
<evidence type="ECO:0000256" key="2">
    <source>
        <dbReference type="ARBA" id="ARBA00007783"/>
    </source>
</evidence>
<dbReference type="Proteomes" id="UP000451354">
    <property type="component" value="Chromosome"/>
</dbReference>
<evidence type="ECO:0000256" key="1">
    <source>
        <dbReference type="ARBA" id="ARBA00004429"/>
    </source>
</evidence>
<dbReference type="PANTHER" id="PTHR30413:SF8">
    <property type="entry name" value="TRANSPORT PERMEASE PROTEIN"/>
    <property type="match status" value="1"/>
</dbReference>
<dbReference type="PANTHER" id="PTHR30413">
    <property type="entry name" value="INNER MEMBRANE TRANSPORT PERMEASE"/>
    <property type="match status" value="1"/>
</dbReference>
<dbReference type="RefSeq" id="WP_154798062.1">
    <property type="nucleotide sequence ID" value="NZ_CP052757.1"/>
</dbReference>
<name>A0A6M5UBT5_9MICO</name>
<dbReference type="InterPro" id="IPR013525">
    <property type="entry name" value="ABC2_TM"/>
</dbReference>
<dbReference type="AlphaFoldDB" id="A0A6M5UBT5"/>
<dbReference type="PROSITE" id="PS51012">
    <property type="entry name" value="ABC_TM2"/>
    <property type="match status" value="1"/>
</dbReference>
<sequence>MEHTVQRTVIAPPGRLNLPSLRELWGAREVAVRLAQRDIIVRYRQTIFGVTWVIAQPLVSAGVFTVVFGQIADLSTGDDRIPYFLFTLAGMLAWNLFNGSLGKASGSMVGNQSLVQKVFFPRLLVPISSLASVVVDFLVALVLAIVLLFVYGINPGWPVLLLPVWIVLVLMIGTGIGLAAAAYMVKYRDVGYVLPWLVQILLYASPVAYALSEVPANLRWLFDINPITWFLECFRWSLLGTEAPVAWQVVALVVAAPLILLVGTLVFQKNEREFADFI</sequence>
<dbReference type="InterPro" id="IPR000412">
    <property type="entry name" value="ABC_2_transport"/>
</dbReference>
<feature type="domain" description="ABC transmembrane type-2" evidence="11">
    <location>
        <begin position="48"/>
        <end position="270"/>
    </location>
</feature>
<dbReference type="GO" id="GO:0140359">
    <property type="term" value="F:ABC-type transporter activity"/>
    <property type="evidence" value="ECO:0007669"/>
    <property type="project" value="InterPro"/>
</dbReference>
<dbReference type="InterPro" id="IPR047817">
    <property type="entry name" value="ABC2_TM_bact-type"/>
</dbReference>
<dbReference type="PIRSF" id="PIRSF006648">
    <property type="entry name" value="DrrB"/>
    <property type="match status" value="1"/>
</dbReference>
<evidence type="ECO:0000256" key="8">
    <source>
        <dbReference type="ARBA" id="ARBA00023136"/>
    </source>
</evidence>
<evidence type="ECO:0000256" key="4">
    <source>
        <dbReference type="ARBA" id="ARBA00022475"/>
    </source>
</evidence>
<evidence type="ECO:0000313" key="12">
    <source>
        <dbReference type="EMBL" id="QJW35986.1"/>
    </source>
</evidence>